<gene>
    <name evidence="1" type="ORF">PV328_007701</name>
</gene>
<dbReference type="AlphaFoldDB" id="A0AA39F1I7"/>
<evidence type="ECO:0000313" key="1">
    <source>
        <dbReference type="EMBL" id="KAK0160273.1"/>
    </source>
</evidence>
<reference evidence="1" key="2">
    <citation type="submission" date="2023-03" db="EMBL/GenBank/DDBJ databases">
        <authorList>
            <person name="Inwood S.N."/>
            <person name="Skelly J.G."/>
            <person name="Guhlin J."/>
            <person name="Harrop T.W.R."/>
            <person name="Goldson S.G."/>
            <person name="Dearden P.K."/>
        </authorList>
    </citation>
    <scope>NUCLEOTIDE SEQUENCE</scope>
    <source>
        <strain evidence="1">Irish</strain>
        <tissue evidence="1">Whole body</tissue>
    </source>
</reference>
<organism evidence="1 2">
    <name type="scientific">Microctonus aethiopoides</name>
    <dbReference type="NCBI Taxonomy" id="144406"/>
    <lineage>
        <taxon>Eukaryota</taxon>
        <taxon>Metazoa</taxon>
        <taxon>Ecdysozoa</taxon>
        <taxon>Arthropoda</taxon>
        <taxon>Hexapoda</taxon>
        <taxon>Insecta</taxon>
        <taxon>Pterygota</taxon>
        <taxon>Neoptera</taxon>
        <taxon>Endopterygota</taxon>
        <taxon>Hymenoptera</taxon>
        <taxon>Apocrita</taxon>
        <taxon>Ichneumonoidea</taxon>
        <taxon>Braconidae</taxon>
        <taxon>Euphorinae</taxon>
        <taxon>Microctonus</taxon>
    </lineage>
</organism>
<accession>A0AA39F1I7</accession>
<sequence length="198" mass="22469">MKDKVIVLQIKDSDVNIWCDVEQDDEILDKSELKVIFAPSTLEYNLNYNNSEVNLKTKDEPIDIEILEKDEFDSSGAVNILYTEPLIEVEQTQPQVNIETINNTTLQNVSSNLTPLNFSTGEKSITLSTPLPVLTFDLKQRIEKFGVLAAHKRLIHHYGSYLWEITAGRPTKRDYQNLADNIVREFPLLVSNAGDSVC</sequence>
<protein>
    <submittedName>
        <fullName evidence="1">Uncharacterized protein</fullName>
    </submittedName>
</protein>
<dbReference type="Proteomes" id="UP001168990">
    <property type="component" value="Unassembled WGS sequence"/>
</dbReference>
<reference evidence="1" key="1">
    <citation type="journal article" date="2023" name="bioRxiv">
        <title>Scaffold-level genome assemblies of two parasitoid biocontrol wasps reveal the parthenogenesis mechanism and an associated novel virus.</title>
        <authorList>
            <person name="Inwood S."/>
            <person name="Skelly J."/>
            <person name="Guhlin J."/>
            <person name="Harrop T."/>
            <person name="Goldson S."/>
            <person name="Dearden P."/>
        </authorList>
    </citation>
    <scope>NUCLEOTIDE SEQUENCE</scope>
    <source>
        <strain evidence="1">Irish</strain>
        <tissue evidence="1">Whole body</tissue>
    </source>
</reference>
<dbReference type="EMBL" id="JAQQBS010001423">
    <property type="protein sequence ID" value="KAK0160273.1"/>
    <property type="molecule type" value="Genomic_DNA"/>
</dbReference>
<keyword evidence="2" id="KW-1185">Reference proteome</keyword>
<comment type="caution">
    <text evidence="1">The sequence shown here is derived from an EMBL/GenBank/DDBJ whole genome shotgun (WGS) entry which is preliminary data.</text>
</comment>
<proteinExistence type="predicted"/>
<evidence type="ECO:0000313" key="2">
    <source>
        <dbReference type="Proteomes" id="UP001168990"/>
    </source>
</evidence>
<name>A0AA39F1I7_9HYME</name>